<comment type="caution">
    <text evidence="8">The sequence shown here is derived from an EMBL/GenBank/DDBJ whole genome shotgun (WGS) entry which is preliminary data.</text>
</comment>
<dbReference type="InterPro" id="IPR038488">
    <property type="entry name" value="Integrase_DNA-bd_sf"/>
</dbReference>
<dbReference type="InterPro" id="IPR013762">
    <property type="entry name" value="Integrase-like_cat_sf"/>
</dbReference>
<dbReference type="Pfam" id="PF13356">
    <property type="entry name" value="Arm-DNA-bind_3"/>
    <property type="match status" value="1"/>
</dbReference>
<keyword evidence="2" id="KW-0229">DNA integration</keyword>
<protein>
    <submittedName>
        <fullName evidence="8">Prophage CP4-57 integrase</fullName>
    </submittedName>
</protein>
<dbReference type="PROSITE" id="PS51900">
    <property type="entry name" value="CB"/>
    <property type="match status" value="1"/>
</dbReference>
<evidence type="ECO:0000256" key="1">
    <source>
        <dbReference type="ARBA" id="ARBA00008857"/>
    </source>
</evidence>
<sequence>MAKIIKPLTDSECQNAKARDTAYDLLDGSNLNLRVYPSGTKTWRWKYKKAKGAKYESPITLGNYPALSLKAARQKREYYESMLADGRDPKTEITRQQAKESGAITLESIVKAWLCGDHHSQKKALNKHTQHKKLRKFENHLFPKFKKVSIESVTLRDLREALNEIYRKSPDTAQRIRNDLIKVFSFAVQYNYIETNIARDLDLMDLSHVKRHRAVFDKIDSRIPDLIHKIKQDTGQPLTKLFLLITLHIFIRSSELRYARWSEIDFDKKIWSVPKSRELIDGVRHSDRGAKLNKAYEVFLSRQTIDLLKQVYDISGNSHYVFPSTNSSGKFLSENTANNALRRMGYTKEDLCLHGFRAIARSTLQEMGIFTYEALERQLNHTEKNANTDAYKHIAHHIDERIIMMTIWSDWLELVEKEGFVSPYEYGKRYERQQRESNFIQPKSVI</sequence>
<keyword evidence="4" id="KW-0233">DNA recombination</keyword>
<dbReference type="Gene3D" id="1.10.443.10">
    <property type="entry name" value="Intergrase catalytic core"/>
    <property type="match status" value="1"/>
</dbReference>
<dbReference type="GO" id="GO:0003677">
    <property type="term" value="F:DNA binding"/>
    <property type="evidence" value="ECO:0007669"/>
    <property type="project" value="UniProtKB-UniRule"/>
</dbReference>
<dbReference type="AlphaFoldDB" id="A0A150HKQ3"/>
<organism evidence="8 9">
    <name type="scientific">Acinetobacter venetianus</name>
    <dbReference type="NCBI Taxonomy" id="52133"/>
    <lineage>
        <taxon>Bacteria</taxon>
        <taxon>Pseudomonadati</taxon>
        <taxon>Pseudomonadota</taxon>
        <taxon>Gammaproteobacteria</taxon>
        <taxon>Moraxellales</taxon>
        <taxon>Moraxellaceae</taxon>
        <taxon>Acinetobacter</taxon>
    </lineage>
</organism>
<dbReference type="RefSeq" id="WP_061519523.1">
    <property type="nucleotide sequence ID" value="NZ_JRUE01000221.1"/>
</dbReference>
<dbReference type="Gene3D" id="3.30.160.390">
    <property type="entry name" value="Integrase, DNA-binding domain"/>
    <property type="match status" value="1"/>
</dbReference>
<evidence type="ECO:0000256" key="3">
    <source>
        <dbReference type="ARBA" id="ARBA00023125"/>
    </source>
</evidence>
<reference evidence="8 9" key="1">
    <citation type="journal article" date="2016" name="Sci. Rep.">
        <title>Genomic and phenotypic characterization of the species Acinetobacter venetianus.</title>
        <authorList>
            <person name="Fondi M."/>
            <person name="Maida I."/>
            <person name="Perrin E."/>
            <person name="Orlandini V."/>
            <person name="La Torre L."/>
            <person name="Bosi E."/>
            <person name="Negroni A."/>
            <person name="Zanaroli G."/>
            <person name="Fava F."/>
            <person name="Decorosi F."/>
            <person name="Giovannetti L."/>
            <person name="Viti C."/>
            <person name="Vaneechoutte M."/>
            <person name="Dijkshoorn L."/>
            <person name="Fani R."/>
        </authorList>
    </citation>
    <scope>NUCLEOTIDE SEQUENCE [LARGE SCALE GENOMIC DNA]</scope>
    <source>
        <strain evidence="8 9">LUH5627</strain>
    </source>
</reference>
<dbReference type="EMBL" id="JRUE01000221">
    <property type="protein sequence ID" value="KXZ65105.1"/>
    <property type="molecule type" value="Genomic_DNA"/>
</dbReference>
<dbReference type="Proteomes" id="UP000075680">
    <property type="component" value="Unassembled WGS sequence"/>
</dbReference>
<dbReference type="Gene3D" id="1.10.150.130">
    <property type="match status" value="1"/>
</dbReference>
<feature type="domain" description="Tyr recombinase" evidence="6">
    <location>
        <begin position="211"/>
        <end position="405"/>
    </location>
</feature>
<dbReference type="PANTHER" id="PTHR30629:SF2">
    <property type="entry name" value="PROPHAGE INTEGRASE INTS-RELATED"/>
    <property type="match status" value="1"/>
</dbReference>
<evidence type="ECO:0000313" key="8">
    <source>
        <dbReference type="EMBL" id="KXZ65105.1"/>
    </source>
</evidence>
<dbReference type="PATRIC" id="fig|52133.18.peg.3006"/>
<dbReference type="PANTHER" id="PTHR30629">
    <property type="entry name" value="PROPHAGE INTEGRASE"/>
    <property type="match status" value="1"/>
</dbReference>
<dbReference type="InterPro" id="IPR044068">
    <property type="entry name" value="CB"/>
</dbReference>
<dbReference type="InterPro" id="IPR025166">
    <property type="entry name" value="Integrase_DNA_bind_dom"/>
</dbReference>
<evidence type="ECO:0000313" key="9">
    <source>
        <dbReference type="Proteomes" id="UP000075680"/>
    </source>
</evidence>
<feature type="domain" description="Core-binding (CB)" evidence="7">
    <location>
        <begin position="104"/>
        <end position="188"/>
    </location>
</feature>
<dbReference type="InterPro" id="IPR053876">
    <property type="entry name" value="Phage_int_M"/>
</dbReference>
<proteinExistence type="inferred from homology"/>
<accession>A0A150HKQ3</accession>
<evidence type="ECO:0000256" key="4">
    <source>
        <dbReference type="ARBA" id="ARBA00023172"/>
    </source>
</evidence>
<dbReference type="GO" id="GO:0006310">
    <property type="term" value="P:DNA recombination"/>
    <property type="evidence" value="ECO:0007669"/>
    <property type="project" value="UniProtKB-KW"/>
</dbReference>
<dbReference type="CDD" id="cd00801">
    <property type="entry name" value="INT_P4_C"/>
    <property type="match status" value="1"/>
</dbReference>
<dbReference type="SUPFAM" id="SSF56349">
    <property type="entry name" value="DNA breaking-rejoining enzymes"/>
    <property type="match status" value="1"/>
</dbReference>
<name>A0A150HKQ3_9GAMM</name>
<dbReference type="Pfam" id="PF22022">
    <property type="entry name" value="Phage_int_M"/>
    <property type="match status" value="1"/>
</dbReference>
<dbReference type="GO" id="GO:0015074">
    <property type="term" value="P:DNA integration"/>
    <property type="evidence" value="ECO:0007669"/>
    <property type="project" value="UniProtKB-KW"/>
</dbReference>
<dbReference type="InterPro" id="IPR010998">
    <property type="entry name" value="Integrase_recombinase_N"/>
</dbReference>
<evidence type="ECO:0000256" key="5">
    <source>
        <dbReference type="PROSITE-ProRule" id="PRU01248"/>
    </source>
</evidence>
<dbReference type="Pfam" id="PF00589">
    <property type="entry name" value="Phage_integrase"/>
    <property type="match status" value="1"/>
</dbReference>
<evidence type="ECO:0000259" key="6">
    <source>
        <dbReference type="PROSITE" id="PS51898"/>
    </source>
</evidence>
<gene>
    <name evidence="8" type="primary">intA_7</name>
    <name evidence="8" type="ORF">AVENLUH5627_02936</name>
</gene>
<dbReference type="PROSITE" id="PS51898">
    <property type="entry name" value="TYR_RECOMBINASE"/>
    <property type="match status" value="1"/>
</dbReference>
<dbReference type="InterPro" id="IPR002104">
    <property type="entry name" value="Integrase_catalytic"/>
</dbReference>
<evidence type="ECO:0000259" key="7">
    <source>
        <dbReference type="PROSITE" id="PS51900"/>
    </source>
</evidence>
<comment type="similarity">
    <text evidence="1">Belongs to the 'phage' integrase family.</text>
</comment>
<evidence type="ECO:0000256" key="2">
    <source>
        <dbReference type="ARBA" id="ARBA00022908"/>
    </source>
</evidence>
<dbReference type="InterPro" id="IPR011010">
    <property type="entry name" value="DNA_brk_join_enz"/>
</dbReference>
<dbReference type="InterPro" id="IPR050808">
    <property type="entry name" value="Phage_Integrase"/>
</dbReference>
<keyword evidence="3 5" id="KW-0238">DNA-binding</keyword>